<dbReference type="SUPFAM" id="SSF53474">
    <property type="entry name" value="alpha/beta-Hydrolases"/>
    <property type="match status" value="1"/>
</dbReference>
<evidence type="ECO:0000256" key="3">
    <source>
        <dbReference type="PROSITE-ProRule" id="PRU10038"/>
    </source>
</evidence>
<evidence type="ECO:0000256" key="4">
    <source>
        <dbReference type="SAM" id="MobiDB-lite"/>
    </source>
</evidence>
<evidence type="ECO:0000313" key="8">
    <source>
        <dbReference type="Proteomes" id="UP000311382"/>
    </source>
</evidence>
<evidence type="ECO:0000256" key="5">
    <source>
        <dbReference type="SAM" id="Phobius"/>
    </source>
</evidence>
<dbReference type="InterPro" id="IPR050300">
    <property type="entry name" value="GDXG_lipolytic_enzyme"/>
</dbReference>
<feature type="transmembrane region" description="Helical" evidence="5">
    <location>
        <begin position="29"/>
        <end position="50"/>
    </location>
</feature>
<feature type="active site" evidence="3">
    <location>
        <position position="224"/>
    </location>
</feature>
<dbReference type="EMBL" id="SOZI01000132">
    <property type="protein sequence ID" value="TNY18561.1"/>
    <property type="molecule type" value="Genomic_DNA"/>
</dbReference>
<keyword evidence="5" id="KW-0472">Membrane</keyword>
<name>A0A5C5FS16_9BASI</name>
<evidence type="ECO:0000256" key="1">
    <source>
        <dbReference type="ARBA" id="ARBA00010515"/>
    </source>
</evidence>
<dbReference type="PANTHER" id="PTHR48081">
    <property type="entry name" value="AB HYDROLASE SUPERFAMILY PROTEIN C4A8.06C"/>
    <property type="match status" value="1"/>
</dbReference>
<dbReference type="PANTHER" id="PTHR48081:SF8">
    <property type="entry name" value="ALPHA_BETA HYDROLASE FOLD-3 DOMAIN-CONTAINING PROTEIN-RELATED"/>
    <property type="match status" value="1"/>
</dbReference>
<feature type="domain" description="Alpha/beta hydrolase fold-3" evidence="6">
    <location>
        <begin position="144"/>
        <end position="275"/>
    </location>
</feature>
<keyword evidence="5" id="KW-0812">Transmembrane</keyword>
<keyword evidence="2" id="KW-0378">Hydrolase</keyword>
<evidence type="ECO:0000256" key="2">
    <source>
        <dbReference type="ARBA" id="ARBA00022801"/>
    </source>
</evidence>
<dbReference type="OrthoDB" id="2152029at2759"/>
<comment type="caution">
    <text evidence="7">The sequence shown here is derived from an EMBL/GenBank/DDBJ whole genome shotgun (WGS) entry which is preliminary data.</text>
</comment>
<dbReference type="Proteomes" id="UP000311382">
    <property type="component" value="Unassembled WGS sequence"/>
</dbReference>
<comment type="similarity">
    <text evidence="1">Belongs to the 'GDXG' lipolytic enzyme family.</text>
</comment>
<dbReference type="GO" id="GO:0016787">
    <property type="term" value="F:hydrolase activity"/>
    <property type="evidence" value="ECO:0007669"/>
    <property type="project" value="UniProtKB-KW"/>
</dbReference>
<dbReference type="Pfam" id="PF07859">
    <property type="entry name" value="Abhydrolase_3"/>
    <property type="match status" value="1"/>
</dbReference>
<dbReference type="AlphaFoldDB" id="A0A5C5FS16"/>
<evidence type="ECO:0000313" key="7">
    <source>
        <dbReference type="EMBL" id="TNY18561.1"/>
    </source>
</evidence>
<protein>
    <submittedName>
        <fullName evidence="7">Proteophosphoglycan ppg4</fullName>
    </submittedName>
</protein>
<organism evidence="7 8">
    <name type="scientific">Rhodotorula diobovata</name>
    <dbReference type="NCBI Taxonomy" id="5288"/>
    <lineage>
        <taxon>Eukaryota</taxon>
        <taxon>Fungi</taxon>
        <taxon>Dikarya</taxon>
        <taxon>Basidiomycota</taxon>
        <taxon>Pucciniomycotina</taxon>
        <taxon>Microbotryomycetes</taxon>
        <taxon>Sporidiobolales</taxon>
        <taxon>Sporidiobolaceae</taxon>
        <taxon>Rhodotorula</taxon>
    </lineage>
</organism>
<evidence type="ECO:0000259" key="6">
    <source>
        <dbReference type="Pfam" id="PF07859"/>
    </source>
</evidence>
<accession>A0A5C5FS16</accession>
<dbReference type="PROSITE" id="PS01174">
    <property type="entry name" value="LIPASE_GDXG_SER"/>
    <property type="match status" value="1"/>
</dbReference>
<proteinExistence type="inferred from homology"/>
<feature type="region of interest" description="Disordered" evidence="4">
    <location>
        <begin position="457"/>
        <end position="480"/>
    </location>
</feature>
<reference evidence="7 8" key="1">
    <citation type="submission" date="2019-03" db="EMBL/GenBank/DDBJ databases">
        <title>Rhodosporidium diobovatum UCD-FST 08-225 genome sequencing, assembly, and annotation.</title>
        <authorList>
            <person name="Fakankun I.U."/>
            <person name="Fristensky B."/>
            <person name="Levin D.B."/>
        </authorList>
    </citation>
    <scope>NUCLEOTIDE SEQUENCE [LARGE SCALE GENOMIC DNA]</scope>
    <source>
        <strain evidence="7 8">UCD-FST 08-225</strain>
    </source>
</reference>
<dbReference type="InterPro" id="IPR033140">
    <property type="entry name" value="Lipase_GDXG_put_SER_AS"/>
</dbReference>
<dbReference type="InterPro" id="IPR029058">
    <property type="entry name" value="AB_hydrolase_fold"/>
</dbReference>
<keyword evidence="8" id="KW-1185">Reference proteome</keyword>
<gene>
    <name evidence="7" type="ORF">DMC30DRAFT_418715</name>
</gene>
<dbReference type="InterPro" id="IPR013094">
    <property type="entry name" value="AB_hydrolase_3"/>
</dbReference>
<dbReference type="STRING" id="5288.A0A5C5FS16"/>
<sequence>MAAPAQSDCKVRLDLVRAAPDQVLTLRGVLHFLALVLPHLFFVLPVRILLAHTVLRWRSRSVRVLGRPALADFVTKLAQFILSRLPVSQSRIVFNRDRSYKLVHSGPYFKGARDWVTHVEVNGTAGRWIALPGTRRAEDQVVLYFIHGGGFVLDTGANAQDILLHVTKALNLKKSVQASVFCLDYRLAPEYKYPSQLIETLAGYHYLVNTLGISEDKIVIAGDSAGGNLATAFLLHLARPAKEIYVPAELGPTPGRPAGALIISPFVNLASRSTSSFANTPHDFIDLGGGFRAACDYIGITPPPSHRFPAPSLNPKWHLLMPRAHPPVEGEKLHTLHGWAHCEGVELFRSPYVNPVVQRDASWWKEAMPGDGKTVVTWGGKEIFADDDEEFFHRLEKAGVAPTKVFKKFGVHDWILHDWSVPTSWRTRATGPESKFTFGLDAIVSLLSRVAAEAAAAPAQAQSHQEEKPKKGKSATEKGGASAIDAGREGLGAAHESYAQVAGHEGKVDAQAPIVAKGEGDVLHGASIEGSGVLVEKPAANGSA</sequence>
<keyword evidence="5" id="KW-1133">Transmembrane helix</keyword>
<dbReference type="Gene3D" id="3.40.50.1820">
    <property type="entry name" value="alpha/beta hydrolase"/>
    <property type="match status" value="1"/>
</dbReference>